<evidence type="ECO:0000313" key="2">
    <source>
        <dbReference type="Proteomes" id="UP001222680"/>
    </source>
</evidence>
<sequence length="119" mass="13268">MQDLIAASPDLLSPTSISLLIQRPLRLLFRQVESGRLRLPGFYPDTIKTTRRQLSVIIWMFALSMPYPFFPCANTRVFKSVSVFLGLMITQDSAGLVSHAMNGLIQISSLALHLGIMFA</sequence>
<organism evidence="1 2">
    <name type="scientific">Edwardsiella ictaluri</name>
    <dbReference type="NCBI Taxonomy" id="67780"/>
    <lineage>
        <taxon>Bacteria</taxon>
        <taxon>Pseudomonadati</taxon>
        <taxon>Pseudomonadota</taxon>
        <taxon>Gammaproteobacteria</taxon>
        <taxon>Enterobacterales</taxon>
        <taxon>Hafniaceae</taxon>
        <taxon>Edwardsiella</taxon>
    </lineage>
</organism>
<proteinExistence type="predicted"/>
<reference evidence="1 2" key="1">
    <citation type="submission" date="2022-02" db="EMBL/GenBank/DDBJ databases">
        <title>Phenotypic, genotypic and serological characterization of Edwardsiella ictaluri from catfish and ornamental fish species.</title>
        <authorList>
            <person name="Rose D."/>
            <person name="Tekedar H.C."/>
            <person name="Waldbieser G.C."/>
            <person name="Aarattuthodi S."/>
            <person name="Griffin M.J."/>
        </authorList>
    </citation>
    <scope>NUCLEOTIDE SEQUENCE [LARGE SCALE GENOMIC DNA]</scope>
    <source>
        <strain evidence="1 2">13 TAL-140 K3</strain>
    </source>
</reference>
<name>A0ABY8GCU9_EDWIC</name>
<gene>
    <name evidence="1" type="ORF">MAY91_09880</name>
</gene>
<keyword evidence="2" id="KW-1185">Reference proteome</keyword>
<evidence type="ECO:0000313" key="1">
    <source>
        <dbReference type="EMBL" id="WFN95305.1"/>
    </source>
</evidence>
<protein>
    <submittedName>
        <fullName evidence="1">Uncharacterized protein</fullName>
    </submittedName>
</protein>
<dbReference type="Proteomes" id="UP001222680">
    <property type="component" value="Chromosome"/>
</dbReference>
<dbReference type="EMBL" id="CP092014">
    <property type="protein sequence ID" value="WFN95305.1"/>
    <property type="molecule type" value="Genomic_DNA"/>
</dbReference>
<dbReference type="RefSeq" id="WP_054462783.1">
    <property type="nucleotide sequence ID" value="NZ_CP113159.1"/>
</dbReference>
<accession>A0ABY8GCU9</accession>